<accession>A0A0D0B8J8</accession>
<organism evidence="2 3">
    <name type="scientific">Collybiopsis luxurians FD-317 M1</name>
    <dbReference type="NCBI Taxonomy" id="944289"/>
    <lineage>
        <taxon>Eukaryota</taxon>
        <taxon>Fungi</taxon>
        <taxon>Dikarya</taxon>
        <taxon>Basidiomycota</taxon>
        <taxon>Agaricomycotina</taxon>
        <taxon>Agaricomycetes</taxon>
        <taxon>Agaricomycetidae</taxon>
        <taxon>Agaricales</taxon>
        <taxon>Marasmiineae</taxon>
        <taxon>Omphalotaceae</taxon>
        <taxon>Collybiopsis</taxon>
        <taxon>Collybiopsis luxurians</taxon>
    </lineage>
</organism>
<dbReference type="EMBL" id="KN834901">
    <property type="protein sequence ID" value="KIK50456.1"/>
    <property type="molecule type" value="Genomic_DNA"/>
</dbReference>
<keyword evidence="3" id="KW-1185">Reference proteome</keyword>
<feature type="compositionally biased region" description="Low complexity" evidence="1">
    <location>
        <begin position="138"/>
        <end position="157"/>
    </location>
</feature>
<feature type="compositionally biased region" description="Low complexity" evidence="1">
    <location>
        <begin position="218"/>
        <end position="228"/>
    </location>
</feature>
<feature type="region of interest" description="Disordered" evidence="1">
    <location>
        <begin position="208"/>
        <end position="228"/>
    </location>
</feature>
<name>A0A0D0B8J8_9AGAR</name>
<feature type="compositionally biased region" description="Acidic residues" evidence="1">
    <location>
        <begin position="158"/>
        <end position="172"/>
    </location>
</feature>
<dbReference type="HOGENOM" id="CLU_880157_0_0_1"/>
<protein>
    <submittedName>
        <fullName evidence="2">Unplaced genomic scaffold GYMLUscaffold_153, whole genome shotgun sequence</fullName>
    </submittedName>
</protein>
<dbReference type="OrthoDB" id="2880777at2759"/>
<dbReference type="AlphaFoldDB" id="A0A0D0B8J8"/>
<feature type="compositionally biased region" description="Basic residues" evidence="1">
    <location>
        <begin position="116"/>
        <end position="136"/>
    </location>
</feature>
<gene>
    <name evidence="2" type="ORF">GYMLUDRAFT_51164</name>
</gene>
<reference evidence="2 3" key="1">
    <citation type="submission" date="2014-04" db="EMBL/GenBank/DDBJ databases">
        <title>Evolutionary Origins and Diversification of the Mycorrhizal Mutualists.</title>
        <authorList>
            <consortium name="DOE Joint Genome Institute"/>
            <consortium name="Mycorrhizal Genomics Consortium"/>
            <person name="Kohler A."/>
            <person name="Kuo A."/>
            <person name="Nagy L.G."/>
            <person name="Floudas D."/>
            <person name="Copeland A."/>
            <person name="Barry K.W."/>
            <person name="Cichocki N."/>
            <person name="Veneault-Fourrey C."/>
            <person name="LaButti K."/>
            <person name="Lindquist E.A."/>
            <person name="Lipzen A."/>
            <person name="Lundell T."/>
            <person name="Morin E."/>
            <person name="Murat C."/>
            <person name="Riley R."/>
            <person name="Ohm R."/>
            <person name="Sun H."/>
            <person name="Tunlid A."/>
            <person name="Henrissat B."/>
            <person name="Grigoriev I.V."/>
            <person name="Hibbett D.S."/>
            <person name="Martin F."/>
        </authorList>
    </citation>
    <scope>NUCLEOTIDE SEQUENCE [LARGE SCALE GENOMIC DNA]</scope>
    <source>
        <strain evidence="2 3">FD-317 M1</strain>
    </source>
</reference>
<sequence length="316" mass="34575">MQNSKFDSSEADHLVPIAGPSTSKILMMSDPAQILPGAAATRKKKLEDDPWTADVSIHSVKCLSCGHRVRLSTKSLFDNHHWNKHKARCLKTDKIKDHNRSSSTLNKPPRLIQIHRAPRRRKAPQAKPKPTGKPKRASSVSSSISSLTPISTPPLTSDNEDDLDLYSADESEPAPPRPISIPISASRKRDVLTEQYFARAHGIQIRLPPVFPAPDRTSTGSSDSSSSFDDMYSDNWRAWDWSQLRMADFSDPDLDLDDGGSIVAGAGVGVKAHDDDDHHPLLRVDLNERILRSGPPRSTAQPQESPSGAAGPPQAS</sequence>
<dbReference type="Proteomes" id="UP000053593">
    <property type="component" value="Unassembled WGS sequence"/>
</dbReference>
<evidence type="ECO:0000313" key="2">
    <source>
        <dbReference type="EMBL" id="KIK50456.1"/>
    </source>
</evidence>
<evidence type="ECO:0000313" key="3">
    <source>
        <dbReference type="Proteomes" id="UP000053593"/>
    </source>
</evidence>
<feature type="compositionally biased region" description="Polar residues" evidence="1">
    <location>
        <begin position="296"/>
        <end position="306"/>
    </location>
</feature>
<feature type="region of interest" description="Disordered" evidence="1">
    <location>
        <begin position="287"/>
        <end position="316"/>
    </location>
</feature>
<proteinExistence type="predicted"/>
<feature type="region of interest" description="Disordered" evidence="1">
    <location>
        <begin position="93"/>
        <end position="185"/>
    </location>
</feature>
<evidence type="ECO:0000256" key="1">
    <source>
        <dbReference type="SAM" id="MobiDB-lite"/>
    </source>
</evidence>